<dbReference type="Proteomes" id="UP000050816">
    <property type="component" value="Unassembled WGS sequence"/>
</dbReference>
<comment type="similarity">
    <text evidence="3 7">Belongs to the metallo-dependent hydrolases superfamily. Uronate isomerase family.</text>
</comment>
<dbReference type="PATRIC" id="fig|1423760.3.peg.586"/>
<dbReference type="Gene3D" id="3.20.20.140">
    <property type="entry name" value="Metal-dependent hydrolases"/>
    <property type="match status" value="1"/>
</dbReference>
<comment type="caution">
    <text evidence="8">The sequence shown here is derived from an EMBL/GenBank/DDBJ whole genome shotgun (WGS) entry which is preliminary data.</text>
</comment>
<gene>
    <name evidence="7" type="primary">uxaC</name>
    <name evidence="8" type="ORF">FC43_GL000566</name>
</gene>
<evidence type="ECO:0000256" key="2">
    <source>
        <dbReference type="ARBA" id="ARBA00004892"/>
    </source>
</evidence>
<evidence type="ECO:0000256" key="4">
    <source>
        <dbReference type="ARBA" id="ARBA00012546"/>
    </source>
</evidence>
<dbReference type="PANTHER" id="PTHR30068">
    <property type="entry name" value="URONATE ISOMERASE"/>
    <property type="match status" value="1"/>
</dbReference>
<evidence type="ECO:0000256" key="7">
    <source>
        <dbReference type="HAMAP-Rule" id="MF_00675"/>
    </source>
</evidence>
<comment type="catalytic activity">
    <reaction evidence="1 7">
        <text>D-glucuronate = D-fructuronate</text>
        <dbReference type="Rhea" id="RHEA:13049"/>
        <dbReference type="ChEBI" id="CHEBI:58720"/>
        <dbReference type="ChEBI" id="CHEBI:59863"/>
        <dbReference type="EC" id="5.3.1.12"/>
    </reaction>
</comment>
<dbReference type="GO" id="GO:0042840">
    <property type="term" value="P:D-glucuronate catabolic process"/>
    <property type="evidence" value="ECO:0007669"/>
    <property type="project" value="TreeGrafter"/>
</dbReference>
<keyword evidence="6 7" id="KW-0413">Isomerase</keyword>
<protein>
    <recommendedName>
        <fullName evidence="5 7">Uronate isomerase</fullName>
        <ecNumber evidence="4 7">5.3.1.12</ecNumber>
    </recommendedName>
    <alternativeName>
        <fullName evidence="7">Glucuronate isomerase</fullName>
    </alternativeName>
    <alternativeName>
        <fullName evidence="7">Uronic isomerase</fullName>
    </alternativeName>
</protein>
<sequence length="489" mass="57219">MTLLDKDFLLTNEWGKKLFFDHAKDMPIIDYHCHLNPNEIYENKNYENITKLWINEDHYGDHYKWRLMRANGVPEELITGNGDDYDKFMAWAGTIEKAVGNPVYEWTHLELQRFFGIDEPLTTKNAPEVWKKANALLATDDFKPRNLIKNSNVKAVCTTDDPASDLHYHKLLKAEEKESGFRTLPAMRPDNLIQINKPTFADYLKELGEQAGVEINSFRDLVKALEQRFEYFNEMGGRLSDHSLLTYHFAEATDEELDSIMKKAAANEPVTGLEYDKWLTMFLEEMMKLNKKFNWTMQFHINSIRDLNKPMFEQLGQDTGYDAMGTQPDIVDQMAKLYTKMQETRDLPKSIFYSLNPNDWKQLVTLMGCFQEGGKQKMQFGAAWWFNDTAEGMDTQLRDFAQQSLLPNFVGMLTDSRSFLSYPRHEYFRRVLCNFFGNLVEQGRAPEDEEYLGKIIEDIAYNNAYEYFGFFPDATPDELFGQHENRFQY</sequence>
<evidence type="ECO:0000256" key="5">
    <source>
        <dbReference type="ARBA" id="ARBA00020555"/>
    </source>
</evidence>
<accession>A0A0R1U9M8</accession>
<dbReference type="InterPro" id="IPR032466">
    <property type="entry name" value="Metal_Hydrolase"/>
</dbReference>
<comment type="catalytic activity">
    <reaction evidence="7">
        <text>aldehydo-D-galacturonate = keto-D-tagaturonate</text>
        <dbReference type="Rhea" id="RHEA:27702"/>
        <dbReference type="ChEBI" id="CHEBI:12952"/>
        <dbReference type="ChEBI" id="CHEBI:17886"/>
    </reaction>
</comment>
<name>A0A0R1U9M8_9LACO</name>
<dbReference type="EC" id="5.3.1.12" evidence="4 7"/>
<evidence type="ECO:0000313" key="9">
    <source>
        <dbReference type="Proteomes" id="UP000050816"/>
    </source>
</evidence>
<dbReference type="SUPFAM" id="SSF51556">
    <property type="entry name" value="Metallo-dependent hydrolases"/>
    <property type="match status" value="1"/>
</dbReference>
<evidence type="ECO:0000256" key="6">
    <source>
        <dbReference type="ARBA" id="ARBA00023235"/>
    </source>
</evidence>
<dbReference type="Pfam" id="PF02614">
    <property type="entry name" value="UxaC"/>
    <property type="match status" value="1"/>
</dbReference>
<dbReference type="NCBIfam" id="NF002794">
    <property type="entry name" value="PRK02925.1"/>
    <property type="match status" value="1"/>
</dbReference>
<dbReference type="GO" id="GO:0019698">
    <property type="term" value="P:D-galacturonate catabolic process"/>
    <property type="evidence" value="ECO:0007669"/>
    <property type="project" value="TreeGrafter"/>
</dbReference>
<reference evidence="8 9" key="1">
    <citation type="journal article" date="2015" name="Genome Announc.">
        <title>Expanding the biotechnology potential of lactobacilli through comparative genomics of 213 strains and associated genera.</title>
        <authorList>
            <person name="Sun Z."/>
            <person name="Harris H.M."/>
            <person name="McCann A."/>
            <person name="Guo C."/>
            <person name="Argimon S."/>
            <person name="Zhang W."/>
            <person name="Yang X."/>
            <person name="Jeffery I.B."/>
            <person name="Cooney J.C."/>
            <person name="Kagawa T.F."/>
            <person name="Liu W."/>
            <person name="Song Y."/>
            <person name="Salvetti E."/>
            <person name="Wrobel A."/>
            <person name="Rasinkangas P."/>
            <person name="Parkhill J."/>
            <person name="Rea M.C."/>
            <person name="O'Sullivan O."/>
            <person name="Ritari J."/>
            <person name="Douillard F.P."/>
            <person name="Paul Ross R."/>
            <person name="Yang R."/>
            <person name="Briner A.E."/>
            <person name="Felis G.E."/>
            <person name="de Vos W.M."/>
            <person name="Barrangou R."/>
            <person name="Klaenhammer T.R."/>
            <person name="Caufield P.W."/>
            <person name="Cui Y."/>
            <person name="Zhang H."/>
            <person name="O'Toole P.W."/>
        </authorList>
    </citation>
    <scope>NUCLEOTIDE SEQUENCE [LARGE SCALE GENOMIC DNA]</scope>
    <source>
        <strain evidence="8 9">DSM 15946</strain>
    </source>
</reference>
<proteinExistence type="inferred from homology"/>
<dbReference type="RefSeq" id="WP_056955445.1">
    <property type="nucleotide sequence ID" value="NZ_AZFK01000083.1"/>
</dbReference>
<dbReference type="UniPathway" id="UPA00246"/>
<dbReference type="AlphaFoldDB" id="A0A0R1U9M8"/>
<dbReference type="EMBL" id="AZFK01000083">
    <property type="protein sequence ID" value="KRL88010.1"/>
    <property type="molecule type" value="Genomic_DNA"/>
</dbReference>
<organism evidence="8 9">
    <name type="scientific">Limosilactobacillus ingluviei DSM 15946</name>
    <dbReference type="NCBI Taxonomy" id="1423760"/>
    <lineage>
        <taxon>Bacteria</taxon>
        <taxon>Bacillati</taxon>
        <taxon>Bacillota</taxon>
        <taxon>Bacilli</taxon>
        <taxon>Lactobacillales</taxon>
        <taxon>Lactobacillaceae</taxon>
        <taxon>Limosilactobacillus</taxon>
    </lineage>
</organism>
<dbReference type="PANTHER" id="PTHR30068:SF4">
    <property type="entry name" value="URONATE ISOMERASE"/>
    <property type="match status" value="1"/>
</dbReference>
<dbReference type="HAMAP" id="MF_00675">
    <property type="entry name" value="UxaC"/>
    <property type="match status" value="1"/>
</dbReference>
<evidence type="ECO:0000313" key="8">
    <source>
        <dbReference type="EMBL" id="KRL88010.1"/>
    </source>
</evidence>
<dbReference type="GO" id="GO:0008880">
    <property type="term" value="F:glucuronate isomerase activity"/>
    <property type="evidence" value="ECO:0007669"/>
    <property type="project" value="UniProtKB-UniRule"/>
</dbReference>
<evidence type="ECO:0000256" key="1">
    <source>
        <dbReference type="ARBA" id="ARBA00001165"/>
    </source>
</evidence>
<dbReference type="InterPro" id="IPR003766">
    <property type="entry name" value="Uronate_isomerase"/>
</dbReference>
<comment type="pathway">
    <text evidence="2 7">Carbohydrate metabolism; pentose and glucuronate interconversion.</text>
</comment>
<dbReference type="Gene3D" id="1.10.2020.10">
    <property type="entry name" value="uronate isomerase, domain 2, chain A"/>
    <property type="match status" value="1"/>
</dbReference>
<evidence type="ECO:0000256" key="3">
    <source>
        <dbReference type="ARBA" id="ARBA00008397"/>
    </source>
</evidence>